<evidence type="ECO:0000313" key="1">
    <source>
        <dbReference type="EMBL" id="ABU40639.1"/>
    </source>
</evidence>
<sequence length="65" mass="7065">MGLLISMIAANSTGDSGANTCVYSTSFPQLTLHDSILTVRMIVGITFNHDRLSVLRLCQSRSRPP</sequence>
<reference evidence="1" key="1">
    <citation type="submission" date="2007-06" db="EMBL/GenBank/DDBJ databases">
        <authorList>
            <person name="Praveen S."/>
            <person name="Mishra A.K."/>
            <person name="Singh P."/>
        </authorList>
    </citation>
    <scope>NUCLEOTIDE SEQUENCE</scope>
</reference>
<dbReference type="EMBL" id="EU006069">
    <property type="protein sequence ID" value="ABU40639.1"/>
    <property type="molecule type" value="Genomic_DNA"/>
</dbReference>
<accession>A7U6C8</accession>
<name>A7U6C8_9GEMI</name>
<proteinExistence type="predicted"/>
<organism evidence="1">
    <name type="scientific">Tomato leaf curl New Delhi virus</name>
    <dbReference type="NCBI Taxonomy" id="223347"/>
    <lineage>
        <taxon>Viruses</taxon>
        <taxon>Monodnaviria</taxon>
        <taxon>Shotokuvirae</taxon>
        <taxon>Cressdnaviricota</taxon>
        <taxon>Repensiviricetes</taxon>
        <taxon>Geplafuvirales</taxon>
        <taxon>Geminiviridae</taxon>
        <taxon>Begomovirus</taxon>
        <taxon>Begomovirus solanumdelhiense</taxon>
    </lineage>
</organism>
<protein>
    <submittedName>
        <fullName evidence="1">AC4 protein</fullName>
    </submittedName>
</protein>